<dbReference type="EMBL" id="JADBEM010000001">
    <property type="protein sequence ID" value="MBE1612936.1"/>
    <property type="molecule type" value="Genomic_DNA"/>
</dbReference>
<keyword evidence="5 6" id="KW-0472">Membrane</keyword>
<protein>
    <submittedName>
        <fullName evidence="9">Membrane protein</fullName>
    </submittedName>
</protein>
<feature type="transmembrane region" description="Helical" evidence="6">
    <location>
        <begin position="45"/>
        <end position="64"/>
    </location>
</feature>
<feature type="transmembrane region" description="Helical" evidence="6">
    <location>
        <begin position="6"/>
        <end position="33"/>
    </location>
</feature>
<evidence type="ECO:0000313" key="9">
    <source>
        <dbReference type="EMBL" id="MBE1612936.1"/>
    </source>
</evidence>
<evidence type="ECO:0000256" key="2">
    <source>
        <dbReference type="ARBA" id="ARBA00022475"/>
    </source>
</evidence>
<evidence type="ECO:0000256" key="6">
    <source>
        <dbReference type="SAM" id="Phobius"/>
    </source>
</evidence>
<evidence type="ECO:0000256" key="5">
    <source>
        <dbReference type="ARBA" id="ARBA00023136"/>
    </source>
</evidence>
<dbReference type="RefSeq" id="WP_192755894.1">
    <property type="nucleotide sequence ID" value="NZ_BAABJL010000239.1"/>
</dbReference>
<comment type="caution">
    <text evidence="9">The sequence shown here is derived from an EMBL/GenBank/DDBJ whole genome shotgun (WGS) entry which is preliminary data.</text>
</comment>
<keyword evidence="4 6" id="KW-1133">Transmembrane helix</keyword>
<evidence type="ECO:0000256" key="3">
    <source>
        <dbReference type="ARBA" id="ARBA00022692"/>
    </source>
</evidence>
<dbReference type="Proteomes" id="UP000638648">
    <property type="component" value="Unassembled WGS sequence"/>
</dbReference>
<gene>
    <name evidence="9" type="ORF">HEB94_009784</name>
</gene>
<dbReference type="Pfam" id="PF09851">
    <property type="entry name" value="SHOCT"/>
    <property type="match status" value="1"/>
</dbReference>
<evidence type="ECO:0000313" key="10">
    <source>
        <dbReference type="Proteomes" id="UP000638648"/>
    </source>
</evidence>
<evidence type="ECO:0000256" key="4">
    <source>
        <dbReference type="ARBA" id="ARBA00022989"/>
    </source>
</evidence>
<dbReference type="GO" id="GO:0005886">
    <property type="term" value="C:plasma membrane"/>
    <property type="evidence" value="ECO:0007669"/>
    <property type="project" value="UniProtKB-SubCell"/>
</dbReference>
<keyword evidence="2" id="KW-1003">Cell membrane</keyword>
<feature type="domain" description="SHOCT" evidence="7">
    <location>
        <begin position="99"/>
        <end position="126"/>
    </location>
</feature>
<reference evidence="9" key="1">
    <citation type="submission" date="2020-10" db="EMBL/GenBank/DDBJ databases">
        <title>Sequencing the genomes of 1000 actinobacteria strains.</title>
        <authorList>
            <person name="Klenk H.-P."/>
        </authorList>
    </citation>
    <scope>NUCLEOTIDE SEQUENCE</scope>
    <source>
        <strain evidence="9">DSM 45354</strain>
    </source>
</reference>
<accession>A0A927N5A6</accession>
<feature type="domain" description="Cardiolipin synthase N-terminal" evidence="8">
    <location>
        <begin position="19"/>
        <end position="65"/>
    </location>
</feature>
<keyword evidence="3 6" id="KW-0812">Transmembrane</keyword>
<dbReference type="InterPro" id="IPR027379">
    <property type="entry name" value="CLS_N"/>
</dbReference>
<sequence>MDYPILGALLTVTVFTFAVLWIFLMVRVIVDIFRSSDLRGWGKAAWCLFVLVLPFIGALTYLVARGEAMSERTMDEAKRHEEAFQDYVRTTAGTPTRADELAKLAQLREHGDISEGEYQKAKEKVLT</sequence>
<dbReference type="Pfam" id="PF13396">
    <property type="entry name" value="PLDc_N"/>
    <property type="match status" value="1"/>
</dbReference>
<proteinExistence type="predicted"/>
<name>A0A927N5A6_9ACTN</name>
<organism evidence="9 10">
    <name type="scientific">Actinopolymorpha pittospori</name>
    <dbReference type="NCBI Taxonomy" id="648752"/>
    <lineage>
        <taxon>Bacteria</taxon>
        <taxon>Bacillati</taxon>
        <taxon>Actinomycetota</taxon>
        <taxon>Actinomycetes</taxon>
        <taxon>Propionibacteriales</taxon>
        <taxon>Actinopolymorphaceae</taxon>
        <taxon>Actinopolymorpha</taxon>
    </lineage>
</organism>
<dbReference type="AlphaFoldDB" id="A0A927N5A6"/>
<evidence type="ECO:0000259" key="8">
    <source>
        <dbReference type="Pfam" id="PF13396"/>
    </source>
</evidence>
<dbReference type="InterPro" id="IPR018649">
    <property type="entry name" value="SHOCT"/>
</dbReference>
<evidence type="ECO:0000256" key="1">
    <source>
        <dbReference type="ARBA" id="ARBA00004651"/>
    </source>
</evidence>
<evidence type="ECO:0000259" key="7">
    <source>
        <dbReference type="Pfam" id="PF09851"/>
    </source>
</evidence>
<keyword evidence="10" id="KW-1185">Reference proteome</keyword>
<comment type="subcellular location">
    <subcellularLocation>
        <location evidence="1">Cell membrane</location>
        <topology evidence="1">Multi-pass membrane protein</topology>
    </subcellularLocation>
</comment>